<evidence type="ECO:0000313" key="9">
    <source>
        <dbReference type="Proteomes" id="UP000553766"/>
    </source>
</evidence>
<evidence type="ECO:0000256" key="1">
    <source>
        <dbReference type="ARBA" id="ARBA00009175"/>
    </source>
</evidence>
<evidence type="ECO:0000256" key="3">
    <source>
        <dbReference type="ARBA" id="ARBA00022723"/>
    </source>
</evidence>
<dbReference type="GO" id="GO:0015689">
    <property type="term" value="P:molybdate ion transport"/>
    <property type="evidence" value="ECO:0007669"/>
    <property type="project" value="InterPro"/>
</dbReference>
<comment type="caution">
    <text evidence="8">The sequence shown here is derived from an EMBL/GenBank/DDBJ whole genome shotgun (WGS) entry which is preliminary data.</text>
</comment>
<feature type="binding site" evidence="6">
    <location>
        <position position="179"/>
    </location>
    <ligand>
        <name>molybdate</name>
        <dbReference type="ChEBI" id="CHEBI:36264"/>
    </ligand>
</feature>
<keyword evidence="3 6" id="KW-0479">Metal-binding</keyword>
<evidence type="ECO:0000256" key="5">
    <source>
        <dbReference type="ARBA" id="ARBA00062515"/>
    </source>
</evidence>
<dbReference type="PIRSF" id="PIRSF004846">
    <property type="entry name" value="ModA"/>
    <property type="match status" value="1"/>
</dbReference>
<reference evidence="8 9" key="1">
    <citation type="submission" date="2020-08" db="EMBL/GenBank/DDBJ databases">
        <title>Genomic Encyclopedia of Type Strains, Phase IV (KMG-IV): sequencing the most valuable type-strain genomes for metagenomic binning, comparative biology and taxonomic classification.</title>
        <authorList>
            <person name="Goeker M."/>
        </authorList>
    </citation>
    <scope>NUCLEOTIDE SEQUENCE [LARGE SCALE GENOMIC DNA]</scope>
    <source>
        <strain evidence="8 9">DSM 103377</strain>
    </source>
</reference>
<dbReference type="AlphaFoldDB" id="A0A840WXP1"/>
<evidence type="ECO:0000256" key="7">
    <source>
        <dbReference type="SAM" id="SignalP"/>
    </source>
</evidence>
<feature type="signal peptide" evidence="7">
    <location>
        <begin position="1"/>
        <end position="17"/>
    </location>
</feature>
<dbReference type="FunFam" id="3.40.190.10:FF:000035">
    <property type="entry name" value="Molybdate ABC transporter substrate-binding protein"/>
    <property type="match status" value="1"/>
</dbReference>
<keyword evidence="4 7" id="KW-0732">Signal</keyword>
<feature type="chain" id="PRO_5032759812" evidence="7">
    <location>
        <begin position="18"/>
        <end position="239"/>
    </location>
</feature>
<evidence type="ECO:0000256" key="4">
    <source>
        <dbReference type="ARBA" id="ARBA00022729"/>
    </source>
</evidence>
<dbReference type="GO" id="GO:1901359">
    <property type="term" value="F:tungstate binding"/>
    <property type="evidence" value="ECO:0007669"/>
    <property type="project" value="UniProtKB-ARBA"/>
</dbReference>
<feature type="binding site" evidence="6">
    <location>
        <position position="161"/>
    </location>
    <ligand>
        <name>molybdate</name>
        <dbReference type="ChEBI" id="CHEBI:36264"/>
    </ligand>
</feature>
<evidence type="ECO:0000313" key="8">
    <source>
        <dbReference type="EMBL" id="MBB5514446.1"/>
    </source>
</evidence>
<dbReference type="PANTHER" id="PTHR30632:SF17">
    <property type="entry name" value="MOLYBDATE-BINDING PROTEIN MODA"/>
    <property type="match status" value="1"/>
</dbReference>
<dbReference type="GO" id="GO:0030288">
    <property type="term" value="C:outer membrane-bounded periplasmic space"/>
    <property type="evidence" value="ECO:0007669"/>
    <property type="project" value="TreeGrafter"/>
</dbReference>
<dbReference type="SUPFAM" id="SSF53850">
    <property type="entry name" value="Periplasmic binding protein-like II"/>
    <property type="match status" value="1"/>
</dbReference>
<feature type="binding site" evidence="6">
    <location>
        <position position="27"/>
    </location>
    <ligand>
        <name>molybdate</name>
        <dbReference type="ChEBI" id="CHEBI:36264"/>
    </ligand>
</feature>
<dbReference type="RefSeq" id="WP_184008014.1">
    <property type="nucleotide sequence ID" value="NZ_JACIJS010000001.1"/>
</dbReference>
<dbReference type="GO" id="GO:0030973">
    <property type="term" value="F:molybdate ion binding"/>
    <property type="evidence" value="ECO:0007669"/>
    <property type="project" value="TreeGrafter"/>
</dbReference>
<keyword evidence="2 6" id="KW-0500">Molybdenum</keyword>
<dbReference type="GO" id="GO:0046872">
    <property type="term" value="F:metal ion binding"/>
    <property type="evidence" value="ECO:0007669"/>
    <property type="project" value="UniProtKB-KW"/>
</dbReference>
<dbReference type="InterPro" id="IPR005950">
    <property type="entry name" value="ModA"/>
</dbReference>
<name>A0A840WXP1_9RHOB</name>
<keyword evidence="9" id="KW-1185">Reference proteome</keyword>
<accession>A0A840WXP1</accession>
<gene>
    <name evidence="8" type="ORF">FHS89_000444</name>
</gene>
<evidence type="ECO:0000256" key="2">
    <source>
        <dbReference type="ARBA" id="ARBA00022505"/>
    </source>
</evidence>
<organism evidence="8 9">
    <name type="scientific">Rubricella aquisinus</name>
    <dbReference type="NCBI Taxonomy" id="2028108"/>
    <lineage>
        <taxon>Bacteria</taxon>
        <taxon>Pseudomonadati</taxon>
        <taxon>Pseudomonadota</taxon>
        <taxon>Alphaproteobacteria</taxon>
        <taxon>Rhodobacterales</taxon>
        <taxon>Paracoccaceae</taxon>
        <taxon>Rubricella</taxon>
    </lineage>
</organism>
<dbReference type="Proteomes" id="UP000553766">
    <property type="component" value="Unassembled WGS sequence"/>
</dbReference>
<sequence>MRCLVCLFALFPLPGWAADITVFAAASLANVLETQAEAWEAETGHSVTFVLAGSGTLARQIEQGAPADMFISANVAWMDHLEAGGYLQQGTRRDVAGNTLVLIGAKGHDARLLDLPERLGSGRLALANTQSVPAGIYARQALEAAALWPALAPRSVQADNVRAALLFVSRGEAPFGIVYATDAAIDPGVAVLETLTGHDPIRYPAALTAQGGTEARAFLDALMTPEGQAIFAQHGFTAP</sequence>
<dbReference type="PANTHER" id="PTHR30632">
    <property type="entry name" value="MOLYBDATE-BINDING PERIPLASMIC PROTEIN"/>
    <property type="match status" value="1"/>
</dbReference>
<dbReference type="EMBL" id="JACIJS010000001">
    <property type="protein sequence ID" value="MBB5514446.1"/>
    <property type="molecule type" value="Genomic_DNA"/>
</dbReference>
<protein>
    <submittedName>
        <fullName evidence="8">Molybdate transport system substrate-binding protein</fullName>
    </submittedName>
</protein>
<comment type="similarity">
    <text evidence="1">Belongs to the bacterial solute-binding protein ModA family.</text>
</comment>
<proteinExistence type="inferred from homology"/>
<dbReference type="Pfam" id="PF13531">
    <property type="entry name" value="SBP_bac_11"/>
    <property type="match status" value="1"/>
</dbReference>
<dbReference type="InterPro" id="IPR050682">
    <property type="entry name" value="ModA/WtpA"/>
</dbReference>
<dbReference type="NCBIfam" id="TIGR01256">
    <property type="entry name" value="modA"/>
    <property type="match status" value="1"/>
</dbReference>
<evidence type="ECO:0000256" key="6">
    <source>
        <dbReference type="PIRSR" id="PIRSR004846-1"/>
    </source>
</evidence>
<dbReference type="Gene3D" id="3.40.190.10">
    <property type="entry name" value="Periplasmic binding protein-like II"/>
    <property type="match status" value="2"/>
</dbReference>
<comment type="subunit">
    <text evidence="5">The complex is composed of two ATP-binding proteins (ModC), two transmembrane proteins (ModB) and a solute-binding protein (ModA).</text>
</comment>
<feature type="binding site" evidence="6">
    <location>
        <position position="54"/>
    </location>
    <ligand>
        <name>molybdate</name>
        <dbReference type="ChEBI" id="CHEBI:36264"/>
    </ligand>
</feature>
<feature type="binding site" evidence="6">
    <location>
        <position position="134"/>
    </location>
    <ligand>
        <name>molybdate</name>
        <dbReference type="ChEBI" id="CHEBI:36264"/>
    </ligand>
</feature>